<comment type="similarity">
    <text evidence="2">Belongs to the MgtC/SapB family.</text>
</comment>
<dbReference type="Pfam" id="PF02308">
    <property type="entry name" value="MgtC"/>
    <property type="match status" value="1"/>
</dbReference>
<dbReference type="PANTHER" id="PTHR33778:SF1">
    <property type="entry name" value="MAGNESIUM TRANSPORTER YHID-RELATED"/>
    <property type="match status" value="1"/>
</dbReference>
<accession>A0ABR7G2G4</accession>
<dbReference type="RefSeq" id="WP_186837292.1">
    <property type="nucleotide sequence ID" value="NZ_JACOPD010000009.1"/>
</dbReference>
<gene>
    <name evidence="9" type="ORF">H8S01_11755</name>
</gene>
<dbReference type="EMBL" id="JACOPD010000009">
    <property type="protein sequence ID" value="MBC5681627.1"/>
    <property type="molecule type" value="Genomic_DNA"/>
</dbReference>
<evidence type="ECO:0000313" key="10">
    <source>
        <dbReference type="Proteomes" id="UP000628463"/>
    </source>
</evidence>
<comment type="subcellular location">
    <subcellularLocation>
        <location evidence="1">Cell membrane</location>
        <topology evidence="1">Multi-pass membrane protein</topology>
    </subcellularLocation>
</comment>
<feature type="transmembrane region" description="Helical" evidence="7">
    <location>
        <begin position="12"/>
        <end position="32"/>
    </location>
</feature>
<evidence type="ECO:0000256" key="2">
    <source>
        <dbReference type="ARBA" id="ARBA00009298"/>
    </source>
</evidence>
<protein>
    <submittedName>
        <fullName evidence="9">MgtC/SapB family protein</fullName>
    </submittedName>
</protein>
<keyword evidence="5 7" id="KW-1133">Transmembrane helix</keyword>
<feature type="transmembrane region" description="Helical" evidence="7">
    <location>
        <begin position="102"/>
        <end position="119"/>
    </location>
</feature>
<evidence type="ECO:0000256" key="6">
    <source>
        <dbReference type="ARBA" id="ARBA00023136"/>
    </source>
</evidence>
<keyword evidence="6 7" id="KW-0472">Membrane</keyword>
<evidence type="ECO:0000256" key="4">
    <source>
        <dbReference type="ARBA" id="ARBA00022692"/>
    </source>
</evidence>
<dbReference type="PANTHER" id="PTHR33778">
    <property type="entry name" value="PROTEIN MGTC"/>
    <property type="match status" value="1"/>
</dbReference>
<feature type="transmembrane region" description="Helical" evidence="7">
    <location>
        <begin position="44"/>
        <end position="64"/>
    </location>
</feature>
<evidence type="ECO:0000256" key="5">
    <source>
        <dbReference type="ARBA" id="ARBA00022989"/>
    </source>
</evidence>
<evidence type="ECO:0000256" key="7">
    <source>
        <dbReference type="SAM" id="Phobius"/>
    </source>
</evidence>
<evidence type="ECO:0000259" key="8">
    <source>
        <dbReference type="Pfam" id="PF02308"/>
    </source>
</evidence>
<keyword evidence="3" id="KW-1003">Cell membrane</keyword>
<reference evidence="9 10" key="1">
    <citation type="submission" date="2020-08" db="EMBL/GenBank/DDBJ databases">
        <title>Genome public.</title>
        <authorList>
            <person name="Liu C."/>
            <person name="Sun Q."/>
        </authorList>
    </citation>
    <scope>NUCLEOTIDE SEQUENCE [LARGE SCALE GENOMIC DNA]</scope>
    <source>
        <strain evidence="9 10">NSJ-43</strain>
    </source>
</reference>
<dbReference type="InterPro" id="IPR003416">
    <property type="entry name" value="MgtC/SapB/SrpB/YhiD_fam"/>
</dbReference>
<feature type="domain" description="MgtC/SapB/SrpB/YhiD N-terminal" evidence="8">
    <location>
        <begin position="21"/>
        <end position="144"/>
    </location>
</feature>
<dbReference type="PRINTS" id="PR01837">
    <property type="entry name" value="MGTCSAPBPROT"/>
</dbReference>
<name>A0ABR7G2G4_9FIRM</name>
<keyword evidence="10" id="KW-1185">Reference proteome</keyword>
<feature type="transmembrane region" description="Helical" evidence="7">
    <location>
        <begin position="125"/>
        <end position="144"/>
    </location>
</feature>
<sequence>MILENIDFLNEFNGVSVFVRLILALILGALLGIERERKQRPAGLRTYTLVCLGSALAAVTNEYICTIYPSADPARIPAQIVSGIGFLGAGTILVTKEHQVKGLTTAAGLWCCAAVGISVGSGFYYGAIFAGILIVVSLRVFSIVDKNFLKYNKYMNFYVEYNSKVFIRELIFYAKKSGYQILDLEITKDSSSGTYFATFQLKITNPSLRTLVLASVQELPDCIIAEEM</sequence>
<feature type="transmembrane region" description="Helical" evidence="7">
    <location>
        <begin position="76"/>
        <end position="95"/>
    </location>
</feature>
<proteinExistence type="inferred from homology"/>
<evidence type="ECO:0000313" key="9">
    <source>
        <dbReference type="EMBL" id="MBC5681627.1"/>
    </source>
</evidence>
<comment type="caution">
    <text evidence="9">The sequence shown here is derived from an EMBL/GenBank/DDBJ whole genome shotgun (WGS) entry which is preliminary data.</text>
</comment>
<organism evidence="9 10">
    <name type="scientific">Lachnospira hominis</name>
    <name type="common">ex Liu et al. 2021</name>
    <dbReference type="NCBI Taxonomy" id="2763051"/>
    <lineage>
        <taxon>Bacteria</taxon>
        <taxon>Bacillati</taxon>
        <taxon>Bacillota</taxon>
        <taxon>Clostridia</taxon>
        <taxon>Lachnospirales</taxon>
        <taxon>Lachnospiraceae</taxon>
        <taxon>Lachnospira</taxon>
    </lineage>
</organism>
<evidence type="ECO:0000256" key="1">
    <source>
        <dbReference type="ARBA" id="ARBA00004651"/>
    </source>
</evidence>
<dbReference type="InterPro" id="IPR049177">
    <property type="entry name" value="MgtC_SapB_SrpB_YhiD_N"/>
</dbReference>
<keyword evidence="4 7" id="KW-0812">Transmembrane</keyword>
<evidence type="ECO:0000256" key="3">
    <source>
        <dbReference type="ARBA" id="ARBA00022475"/>
    </source>
</evidence>
<dbReference type="Proteomes" id="UP000628463">
    <property type="component" value="Unassembled WGS sequence"/>
</dbReference>